<dbReference type="OrthoDB" id="5113861at2"/>
<reference evidence="1 2" key="1">
    <citation type="submission" date="2018-05" db="EMBL/GenBank/DDBJ databases">
        <title>Genetic diversity of glacier-inhabiting Cryobacterium bacteria in China and description of Cryobacterium mengkeensis sp. nov. and Arthrobacter glacialis sp. nov.</title>
        <authorList>
            <person name="Liu Q."/>
            <person name="Xin Y.-H."/>
        </authorList>
    </citation>
    <scope>NUCLEOTIDE SEQUENCE [LARGE SCALE GENOMIC DNA]</scope>
    <source>
        <strain evidence="1 2">SK-1</strain>
    </source>
</reference>
<organism evidence="1 2">
    <name type="scientific">Cryobacterium arcticum</name>
    <dbReference type="NCBI Taxonomy" id="670052"/>
    <lineage>
        <taxon>Bacteria</taxon>
        <taxon>Bacillati</taxon>
        <taxon>Actinomycetota</taxon>
        <taxon>Actinomycetes</taxon>
        <taxon>Micrococcales</taxon>
        <taxon>Microbacteriaceae</taxon>
        <taxon>Cryobacterium</taxon>
    </lineage>
</organism>
<keyword evidence="2" id="KW-1185">Reference proteome</keyword>
<proteinExistence type="predicted"/>
<dbReference type="EMBL" id="QHLY01000007">
    <property type="protein sequence ID" value="PXA70772.1"/>
    <property type="molecule type" value="Genomic_DNA"/>
</dbReference>
<protein>
    <submittedName>
        <fullName evidence="1">Uncharacterized protein</fullName>
    </submittedName>
</protein>
<evidence type="ECO:0000313" key="1">
    <source>
        <dbReference type="EMBL" id="PXA70772.1"/>
    </source>
</evidence>
<sequence length="70" mass="7538">MDMQLTLVELAKELGISQLTARGNQLGFDYSIAATDDTALAAIQTVADACLLEFYDAVGRVWVSQATKLT</sequence>
<dbReference type="AlphaFoldDB" id="A0A317ZYZ6"/>
<evidence type="ECO:0000313" key="2">
    <source>
        <dbReference type="Proteomes" id="UP000246722"/>
    </source>
</evidence>
<comment type="caution">
    <text evidence="1">The sequence shown here is derived from an EMBL/GenBank/DDBJ whole genome shotgun (WGS) entry which is preliminary data.</text>
</comment>
<name>A0A317ZYZ6_9MICO</name>
<accession>A0A317ZYZ6</accession>
<dbReference type="RefSeq" id="WP_110126152.1">
    <property type="nucleotide sequence ID" value="NZ_QHLY01000007.1"/>
</dbReference>
<dbReference type="Proteomes" id="UP000246722">
    <property type="component" value="Unassembled WGS sequence"/>
</dbReference>
<gene>
    <name evidence="1" type="ORF">CTB96_06815</name>
</gene>